<protein>
    <recommendedName>
        <fullName evidence="8">Amino acid transporter transmembrane domain-containing protein</fullName>
    </recommendedName>
</protein>
<dbReference type="Proteomes" id="UP000822688">
    <property type="component" value="Chromosome 1"/>
</dbReference>
<feature type="transmembrane region" description="Helical" evidence="7">
    <location>
        <begin position="474"/>
        <end position="493"/>
    </location>
</feature>
<dbReference type="InterPro" id="IPR013057">
    <property type="entry name" value="AA_transpt_TM"/>
</dbReference>
<feature type="domain" description="Amino acid transporter transmembrane" evidence="8">
    <location>
        <begin position="68"/>
        <end position="434"/>
    </location>
</feature>
<dbReference type="EMBL" id="CM026421">
    <property type="protein sequence ID" value="KAG0591517.1"/>
    <property type="molecule type" value="Genomic_DNA"/>
</dbReference>
<feature type="transmembrane region" description="Helical" evidence="7">
    <location>
        <begin position="145"/>
        <end position="172"/>
    </location>
</feature>
<gene>
    <name evidence="9" type="ORF">KC19_1G180400</name>
</gene>
<keyword evidence="3" id="KW-0029">Amino-acid transport</keyword>
<accession>A0A8T0J796</accession>
<dbReference type="PANTHER" id="PTHR22950">
    <property type="entry name" value="AMINO ACID TRANSPORTER"/>
    <property type="match status" value="1"/>
</dbReference>
<dbReference type="GO" id="GO:0031090">
    <property type="term" value="C:organelle membrane"/>
    <property type="evidence" value="ECO:0007669"/>
    <property type="project" value="UniProtKB-ARBA"/>
</dbReference>
<feature type="transmembrane region" description="Helical" evidence="7">
    <location>
        <begin position="401"/>
        <end position="428"/>
    </location>
</feature>
<name>A0A8T0J796_CERPU</name>
<evidence type="ECO:0000313" key="10">
    <source>
        <dbReference type="Proteomes" id="UP000822688"/>
    </source>
</evidence>
<keyword evidence="2 7" id="KW-0812">Transmembrane</keyword>
<feature type="transmembrane region" description="Helical" evidence="7">
    <location>
        <begin position="244"/>
        <end position="267"/>
    </location>
</feature>
<dbReference type="AlphaFoldDB" id="A0A8T0J796"/>
<dbReference type="Pfam" id="PF01490">
    <property type="entry name" value="Aa_trans"/>
    <property type="match status" value="1"/>
</dbReference>
<dbReference type="PANTHER" id="PTHR22950:SF702">
    <property type="entry name" value="AMINO ACID TRANSPORTER PROTEIN"/>
    <property type="match status" value="1"/>
</dbReference>
<proteinExistence type="predicted"/>
<feature type="transmembrane region" description="Helical" evidence="7">
    <location>
        <begin position="87"/>
        <end position="108"/>
    </location>
</feature>
<dbReference type="EMBL" id="CM026421">
    <property type="protein sequence ID" value="KAG0591515.1"/>
    <property type="molecule type" value="Genomic_DNA"/>
</dbReference>
<comment type="caution">
    <text evidence="9">The sequence shown here is derived from an EMBL/GenBank/DDBJ whole genome shotgun (WGS) entry which is preliminary data.</text>
</comment>
<evidence type="ECO:0000256" key="2">
    <source>
        <dbReference type="ARBA" id="ARBA00022692"/>
    </source>
</evidence>
<comment type="subcellular location">
    <subcellularLocation>
        <location evidence="1">Membrane</location>
        <topology evidence="1">Multi-pass membrane protein</topology>
    </subcellularLocation>
</comment>
<keyword evidence="10" id="KW-1185">Reference proteome</keyword>
<dbReference type="GO" id="GO:0015179">
    <property type="term" value="F:L-amino acid transmembrane transporter activity"/>
    <property type="evidence" value="ECO:0007669"/>
    <property type="project" value="TreeGrafter"/>
</dbReference>
<organism evidence="9 10">
    <name type="scientific">Ceratodon purpureus</name>
    <name type="common">Fire moss</name>
    <name type="synonym">Dicranum purpureum</name>
    <dbReference type="NCBI Taxonomy" id="3225"/>
    <lineage>
        <taxon>Eukaryota</taxon>
        <taxon>Viridiplantae</taxon>
        <taxon>Streptophyta</taxon>
        <taxon>Embryophyta</taxon>
        <taxon>Bryophyta</taxon>
        <taxon>Bryophytina</taxon>
        <taxon>Bryopsida</taxon>
        <taxon>Dicranidae</taxon>
        <taxon>Pseudoditrichales</taxon>
        <taxon>Ditrichaceae</taxon>
        <taxon>Ceratodon</taxon>
    </lineage>
</organism>
<reference evidence="9" key="1">
    <citation type="submission" date="2020-06" db="EMBL/GenBank/DDBJ databases">
        <title>WGS assembly of Ceratodon purpureus strain R40.</title>
        <authorList>
            <person name="Carey S.B."/>
            <person name="Jenkins J."/>
            <person name="Shu S."/>
            <person name="Lovell J.T."/>
            <person name="Sreedasyam A."/>
            <person name="Maumus F."/>
            <person name="Tiley G.P."/>
            <person name="Fernandez-Pozo N."/>
            <person name="Barry K."/>
            <person name="Chen C."/>
            <person name="Wang M."/>
            <person name="Lipzen A."/>
            <person name="Daum C."/>
            <person name="Saski C.A."/>
            <person name="Payton A.C."/>
            <person name="Mcbreen J.C."/>
            <person name="Conrad R.E."/>
            <person name="Kollar L.M."/>
            <person name="Olsson S."/>
            <person name="Huttunen S."/>
            <person name="Landis J.B."/>
            <person name="Wickett N.J."/>
            <person name="Johnson M.G."/>
            <person name="Rensing S.A."/>
            <person name="Grimwood J."/>
            <person name="Schmutz J."/>
            <person name="Mcdaniel S.F."/>
        </authorList>
    </citation>
    <scope>NUCLEOTIDE SEQUENCE</scope>
    <source>
        <strain evidence="9">R40</strain>
    </source>
</reference>
<feature type="transmembrane region" description="Helical" evidence="7">
    <location>
        <begin position="63"/>
        <end position="81"/>
    </location>
</feature>
<feature type="region of interest" description="Disordered" evidence="6">
    <location>
        <begin position="1"/>
        <end position="22"/>
    </location>
</feature>
<feature type="compositionally biased region" description="Gly residues" evidence="6">
    <location>
        <begin position="1"/>
        <end position="11"/>
    </location>
</feature>
<evidence type="ECO:0000256" key="1">
    <source>
        <dbReference type="ARBA" id="ARBA00004141"/>
    </source>
</evidence>
<feature type="transmembrane region" description="Helical" evidence="7">
    <location>
        <begin position="210"/>
        <end position="232"/>
    </location>
</feature>
<keyword evidence="5 7" id="KW-0472">Membrane</keyword>
<feature type="transmembrane region" description="Helical" evidence="7">
    <location>
        <begin position="375"/>
        <end position="395"/>
    </location>
</feature>
<evidence type="ECO:0000313" key="9">
    <source>
        <dbReference type="EMBL" id="KAG0591517.1"/>
    </source>
</evidence>
<evidence type="ECO:0000256" key="6">
    <source>
        <dbReference type="SAM" id="MobiDB-lite"/>
    </source>
</evidence>
<evidence type="ECO:0000256" key="3">
    <source>
        <dbReference type="ARBA" id="ARBA00022970"/>
    </source>
</evidence>
<sequence length="495" mass="53205">MEQAAGGGGGAAAVTSMEKRPPEVGVLREDAESVRDGEVYRTAEAPKCPNLRGILKVAENRRVLISVIPTLTLAIMGGAVLPVAWAFSITGITAGFLIMVVVASANAYTCDLLLRQAFATGCMDFETLGLAVGGRAWRLTTEISIVVLLLGTITGSIAQVGEAGAIGLTSIWPNTPGALINGSGRLLMVLATAVVIWPLCLVSRLRQLEYAGMVGTVIVLWLVGVTVVEASINDLPAVRDGEFAAVGLSSIGLVSQAVSVFGFAFYIQPVIMPLLEEMPAGQLGVKLTSYSTRVVVLVNSFVIYGLTGFFGAAMYGTSTESNILVNQWLGGGVAQGILNLSMTFYLAMALPMLEFPTRHTIDGWIPERWATNKRLRHLVVMTTIVVFCLVIAVAWPASSGYILVVTGATGVCMVSYIIPVVNHLLLYYSRSKIQKLRKMENERDPESKQFQLIVYRKERKPGTIWYIVEVLREIFLPVLVLAVGIFCSVASLTTL</sequence>
<keyword evidence="4 7" id="KW-1133">Transmembrane helix</keyword>
<evidence type="ECO:0000256" key="5">
    <source>
        <dbReference type="ARBA" id="ARBA00023136"/>
    </source>
</evidence>
<evidence type="ECO:0000259" key="8">
    <source>
        <dbReference type="Pfam" id="PF01490"/>
    </source>
</evidence>
<evidence type="ECO:0000256" key="4">
    <source>
        <dbReference type="ARBA" id="ARBA00022989"/>
    </source>
</evidence>
<keyword evidence="3" id="KW-0813">Transport</keyword>
<feature type="transmembrane region" description="Helical" evidence="7">
    <location>
        <begin position="294"/>
        <end position="316"/>
    </location>
</feature>
<evidence type="ECO:0000256" key="7">
    <source>
        <dbReference type="SAM" id="Phobius"/>
    </source>
</evidence>
<feature type="transmembrane region" description="Helical" evidence="7">
    <location>
        <begin position="184"/>
        <end position="203"/>
    </location>
</feature>
<feature type="transmembrane region" description="Helical" evidence="7">
    <location>
        <begin position="336"/>
        <end position="355"/>
    </location>
</feature>